<dbReference type="InterPro" id="IPR050772">
    <property type="entry name" value="Hydratase-Decarb/MhpD_sf"/>
</dbReference>
<dbReference type="Proteomes" id="UP001501757">
    <property type="component" value="Unassembled WGS sequence"/>
</dbReference>
<dbReference type="NCBIfam" id="NF008461">
    <property type="entry name" value="PRK11342.1"/>
    <property type="match status" value="1"/>
</dbReference>
<dbReference type="PANTHER" id="PTHR30143">
    <property type="entry name" value="ACID HYDRATASE"/>
    <property type="match status" value="1"/>
</dbReference>
<dbReference type="InterPro" id="IPR011234">
    <property type="entry name" value="Fumarylacetoacetase-like_C"/>
</dbReference>
<dbReference type="PANTHER" id="PTHR30143:SF0">
    <property type="entry name" value="2-KETO-4-PENTENOATE HYDRATASE"/>
    <property type="match status" value="1"/>
</dbReference>
<evidence type="ECO:0000313" key="4">
    <source>
        <dbReference type="Proteomes" id="UP001501757"/>
    </source>
</evidence>
<protein>
    <submittedName>
        <fullName evidence="3">2-keto-4-pentenoate hydratase</fullName>
    </submittedName>
</protein>
<dbReference type="SUPFAM" id="SSF56529">
    <property type="entry name" value="FAH"/>
    <property type="match status" value="1"/>
</dbReference>
<evidence type="ECO:0000313" key="3">
    <source>
        <dbReference type="EMBL" id="GAA0373275.1"/>
    </source>
</evidence>
<dbReference type="EMBL" id="BAAAEI010000030">
    <property type="protein sequence ID" value="GAA0373275.1"/>
    <property type="molecule type" value="Genomic_DNA"/>
</dbReference>
<accession>A0ABN0XVC5</accession>
<evidence type="ECO:0000259" key="2">
    <source>
        <dbReference type="Pfam" id="PF01557"/>
    </source>
</evidence>
<proteinExistence type="predicted"/>
<dbReference type="InterPro" id="IPR036663">
    <property type="entry name" value="Fumarylacetoacetase_C_sf"/>
</dbReference>
<name>A0ABN0XVC5_9ALTE</name>
<feature type="domain" description="Fumarylacetoacetase-like C-terminal" evidence="2">
    <location>
        <begin position="79"/>
        <end position="260"/>
    </location>
</feature>
<comment type="caution">
    <text evidence="3">The sequence shown here is derived from an EMBL/GenBank/DDBJ whole genome shotgun (WGS) entry which is preliminary data.</text>
</comment>
<dbReference type="Pfam" id="PF01557">
    <property type="entry name" value="FAA_hydrolase"/>
    <property type="match status" value="1"/>
</dbReference>
<gene>
    <name evidence="3" type="primary">mhpD</name>
    <name evidence="3" type="ORF">GCM10009092_41820</name>
</gene>
<dbReference type="RefSeq" id="WP_343847360.1">
    <property type="nucleotide sequence ID" value="NZ_BAAAEI010000030.1"/>
</dbReference>
<evidence type="ECO:0000256" key="1">
    <source>
        <dbReference type="ARBA" id="ARBA00023239"/>
    </source>
</evidence>
<keyword evidence="4" id="KW-1185">Reference proteome</keyword>
<keyword evidence="1" id="KW-0456">Lyase</keyword>
<organism evidence="3 4">
    <name type="scientific">Bowmanella denitrificans</name>
    <dbReference type="NCBI Taxonomy" id="366582"/>
    <lineage>
        <taxon>Bacteria</taxon>
        <taxon>Pseudomonadati</taxon>
        <taxon>Pseudomonadota</taxon>
        <taxon>Gammaproteobacteria</taxon>
        <taxon>Alteromonadales</taxon>
        <taxon>Alteromonadaceae</taxon>
        <taxon>Bowmanella</taxon>
    </lineage>
</organism>
<sequence length="265" mass="28085">MQSQATDAELRAALQLRQAHQSGQPCAPVRTLLADSDLDSAYRVQQLNSQYWQEQGRRLVGRKIGLTSKVVQTQLGVDQPDFGALFADMAIAEGEEIPFAAVLQPKIEAEVALVLEQDLAMEQPTLADLLRATAFALPALEVVGSRVANWDIRIVDTVADNASSGLYVLGGKPTLLSQVDLKLCGMTLSRRGEPVSTGAGVACLGHPLSAALWLAKTMVRHGQPLRAGDTILTGALGPMVPVQAGDVFDCEISGLGSVRASFGTN</sequence>
<dbReference type="Gene3D" id="3.90.850.10">
    <property type="entry name" value="Fumarylacetoacetase-like, C-terminal domain"/>
    <property type="match status" value="1"/>
</dbReference>
<reference evidence="3 4" key="1">
    <citation type="journal article" date="2019" name="Int. J. Syst. Evol. Microbiol.">
        <title>The Global Catalogue of Microorganisms (GCM) 10K type strain sequencing project: providing services to taxonomists for standard genome sequencing and annotation.</title>
        <authorList>
            <consortium name="The Broad Institute Genomics Platform"/>
            <consortium name="The Broad Institute Genome Sequencing Center for Infectious Disease"/>
            <person name="Wu L."/>
            <person name="Ma J."/>
        </authorList>
    </citation>
    <scope>NUCLEOTIDE SEQUENCE [LARGE SCALE GENOMIC DNA]</scope>
    <source>
        <strain evidence="3 4">JCM 13378</strain>
    </source>
</reference>